<reference evidence="3" key="1">
    <citation type="journal article" date="2019" name="Gigascience">
        <title>De novo genome assembly of the endangered Acer yangbiense, a plant species with extremely small populations endemic to Yunnan Province, China.</title>
        <authorList>
            <person name="Yang J."/>
            <person name="Wariss H.M."/>
            <person name="Tao L."/>
            <person name="Zhang R."/>
            <person name="Yun Q."/>
            <person name="Hollingsworth P."/>
            <person name="Dao Z."/>
            <person name="Luo G."/>
            <person name="Guo H."/>
            <person name="Ma Y."/>
            <person name="Sun W."/>
        </authorList>
    </citation>
    <scope>NUCLEOTIDE SEQUENCE [LARGE SCALE GENOMIC DNA]</scope>
    <source>
        <strain evidence="3">cv. Malutang</strain>
    </source>
</reference>
<dbReference type="AlphaFoldDB" id="A0A5C7IKD1"/>
<accession>A0A5C7IKD1</accession>
<proteinExistence type="predicted"/>
<keyword evidence="3" id="KW-1185">Reference proteome</keyword>
<protein>
    <submittedName>
        <fullName evidence="2">Uncharacterized protein</fullName>
    </submittedName>
</protein>
<feature type="compositionally biased region" description="Basic and acidic residues" evidence="1">
    <location>
        <begin position="1"/>
        <end position="10"/>
    </location>
</feature>
<evidence type="ECO:0000256" key="1">
    <source>
        <dbReference type="SAM" id="MobiDB-lite"/>
    </source>
</evidence>
<comment type="caution">
    <text evidence="2">The sequence shown here is derived from an EMBL/GenBank/DDBJ whole genome shotgun (WGS) entry which is preliminary data.</text>
</comment>
<organism evidence="2 3">
    <name type="scientific">Acer yangbiense</name>
    <dbReference type="NCBI Taxonomy" id="1000413"/>
    <lineage>
        <taxon>Eukaryota</taxon>
        <taxon>Viridiplantae</taxon>
        <taxon>Streptophyta</taxon>
        <taxon>Embryophyta</taxon>
        <taxon>Tracheophyta</taxon>
        <taxon>Spermatophyta</taxon>
        <taxon>Magnoliopsida</taxon>
        <taxon>eudicotyledons</taxon>
        <taxon>Gunneridae</taxon>
        <taxon>Pentapetalae</taxon>
        <taxon>rosids</taxon>
        <taxon>malvids</taxon>
        <taxon>Sapindales</taxon>
        <taxon>Sapindaceae</taxon>
        <taxon>Hippocastanoideae</taxon>
        <taxon>Acereae</taxon>
        <taxon>Acer</taxon>
    </lineage>
</organism>
<feature type="region of interest" description="Disordered" evidence="1">
    <location>
        <begin position="1"/>
        <end position="66"/>
    </location>
</feature>
<gene>
    <name evidence="2" type="ORF">EZV62_004494</name>
</gene>
<name>A0A5C7IKD1_9ROSI</name>
<dbReference type="EMBL" id="VAHF01000002">
    <property type="protein sequence ID" value="TXG69559.1"/>
    <property type="molecule type" value="Genomic_DNA"/>
</dbReference>
<evidence type="ECO:0000313" key="3">
    <source>
        <dbReference type="Proteomes" id="UP000323000"/>
    </source>
</evidence>
<dbReference type="OrthoDB" id="1747163at2759"/>
<dbReference type="Proteomes" id="UP000323000">
    <property type="component" value="Chromosome 2"/>
</dbReference>
<sequence length="250" mass="27804">MEEEINEHIRTSYKNDFNYSPTSSSPTPPSPLPISVGPGNHNYSFSPSVSPSPPFSPPSSAHPSAEKLPLLLPHDQLPPSAFSLDGKLTVDQEADDHDKTAASSLKDLFELDSSSPTLIRLGNVLGKEKDRRQHVIAGKWGQFLICKSCGYQLVSLEKSTLVKSKDGKCAKPIDRESGSVIGAEKVERVDNEDCIEESISYLPEGLGIERDYEHDKILHQCQVFRHLKWEFGLPNPYMYTSAEMWVYVTS</sequence>
<evidence type="ECO:0000313" key="2">
    <source>
        <dbReference type="EMBL" id="TXG69559.1"/>
    </source>
</evidence>